<organism evidence="1">
    <name type="scientific">marine metagenome</name>
    <dbReference type="NCBI Taxonomy" id="408172"/>
    <lineage>
        <taxon>unclassified sequences</taxon>
        <taxon>metagenomes</taxon>
        <taxon>ecological metagenomes</taxon>
    </lineage>
</organism>
<protein>
    <submittedName>
        <fullName evidence="1">Uncharacterized protein</fullName>
    </submittedName>
</protein>
<evidence type="ECO:0000313" key="1">
    <source>
        <dbReference type="EMBL" id="SVE54641.1"/>
    </source>
</evidence>
<name>A0A383ED47_9ZZZZ</name>
<gene>
    <name evidence="1" type="ORF">METZ01_LOCUS507495</name>
</gene>
<proteinExistence type="predicted"/>
<accession>A0A383ED47</accession>
<dbReference type="EMBL" id="UINC01224850">
    <property type="protein sequence ID" value="SVE54641.1"/>
    <property type="molecule type" value="Genomic_DNA"/>
</dbReference>
<feature type="non-terminal residue" evidence="1">
    <location>
        <position position="27"/>
    </location>
</feature>
<reference evidence="1" key="1">
    <citation type="submission" date="2018-05" db="EMBL/GenBank/DDBJ databases">
        <authorList>
            <person name="Lanie J.A."/>
            <person name="Ng W.-L."/>
            <person name="Kazmierczak K.M."/>
            <person name="Andrzejewski T.M."/>
            <person name="Davidsen T.M."/>
            <person name="Wayne K.J."/>
            <person name="Tettelin H."/>
            <person name="Glass J.I."/>
            <person name="Rusch D."/>
            <person name="Podicherti R."/>
            <person name="Tsui H.-C.T."/>
            <person name="Winkler M.E."/>
        </authorList>
    </citation>
    <scope>NUCLEOTIDE SEQUENCE</scope>
</reference>
<sequence>MVKSFENREGWIWMNGNIIPWKNATSH</sequence>
<dbReference type="AlphaFoldDB" id="A0A383ED47"/>